<name>A0A7S9KSX7_EPIFF</name>
<evidence type="ECO:0000313" key="1">
    <source>
        <dbReference type="EMBL" id="QPH00994.1"/>
    </source>
</evidence>
<dbReference type="Proteomes" id="UP000594364">
    <property type="component" value="Chromosome 3"/>
</dbReference>
<proteinExistence type="predicted"/>
<reference evidence="1 2" key="1">
    <citation type="journal article" date="2018" name="PLoS Genet.">
        <title>Repeat elements organise 3D genome structure and mediate transcription in the filamentous fungus Epichloe festucae.</title>
        <authorList>
            <person name="Winter D.J."/>
            <person name="Ganley A.R.D."/>
            <person name="Young C.A."/>
            <person name="Liachko I."/>
            <person name="Schardl C.L."/>
            <person name="Dupont P.Y."/>
            <person name="Berry D."/>
            <person name="Ram A."/>
            <person name="Scott B."/>
            <person name="Cox M.P."/>
        </authorList>
    </citation>
    <scope>NUCLEOTIDE SEQUENCE [LARGE SCALE GENOMIC DNA]</scope>
    <source>
        <strain evidence="1 2">Fl1</strain>
    </source>
</reference>
<evidence type="ECO:0000313" key="2">
    <source>
        <dbReference type="Proteomes" id="UP000594364"/>
    </source>
</evidence>
<sequence length="71" mass="7895">MGKDLYHGRHSRGRLQMLAEMRRAGSGMSAFGPMRMRPSERPAFEQLVDIGMCSQAKQMLNVDQDAGQGLV</sequence>
<protein>
    <submittedName>
        <fullName evidence="1">Uncharacterized protein</fullName>
    </submittedName>
</protein>
<organism evidence="1 2">
    <name type="scientific">Epichloe festucae (strain Fl1)</name>
    <dbReference type="NCBI Taxonomy" id="877507"/>
    <lineage>
        <taxon>Eukaryota</taxon>
        <taxon>Fungi</taxon>
        <taxon>Dikarya</taxon>
        <taxon>Ascomycota</taxon>
        <taxon>Pezizomycotina</taxon>
        <taxon>Sordariomycetes</taxon>
        <taxon>Hypocreomycetidae</taxon>
        <taxon>Hypocreales</taxon>
        <taxon>Clavicipitaceae</taxon>
        <taxon>Epichloe</taxon>
    </lineage>
</organism>
<dbReference type="EMBL" id="CP031387">
    <property type="protein sequence ID" value="QPH00994.1"/>
    <property type="molecule type" value="Genomic_DNA"/>
</dbReference>
<accession>A0A7S9KSX7</accession>
<dbReference type="AlphaFoldDB" id="A0A7S9KSX7"/>
<gene>
    <name evidence="1" type="ORF">C2857_005171</name>
</gene>
<keyword evidence="2" id="KW-1185">Reference proteome</keyword>